<evidence type="ECO:0000313" key="3">
    <source>
        <dbReference type="Proteomes" id="UP000806378"/>
    </source>
</evidence>
<dbReference type="PANTHER" id="PTHR47000:SF3">
    <property type="entry name" value="ADENINE NUCLEOTIDE ALPHA HYDROLASES-LIKE SUPERFAMILY PROTEIN"/>
    <property type="match status" value="1"/>
</dbReference>
<keyword evidence="3" id="KW-1185">Reference proteome</keyword>
<evidence type="ECO:0000313" key="2">
    <source>
        <dbReference type="EMBL" id="KAF7846654.1"/>
    </source>
</evidence>
<proteinExistence type="predicted"/>
<dbReference type="PANTHER" id="PTHR47000">
    <property type="entry name" value="ADENINE NUCLEOTIDE ALPHA HYDROLASES-LIKE SUPERFAMILY PROTEIN"/>
    <property type="match status" value="1"/>
</dbReference>
<dbReference type="Pfam" id="PF00582">
    <property type="entry name" value="Usp"/>
    <property type="match status" value="1"/>
</dbReference>
<dbReference type="SUPFAM" id="SSF52402">
    <property type="entry name" value="Adenine nucleotide alpha hydrolases-like"/>
    <property type="match status" value="1"/>
</dbReference>
<dbReference type="OrthoDB" id="1667873at2759"/>
<dbReference type="AlphaFoldDB" id="A0A8T0CHI0"/>
<dbReference type="InterPro" id="IPR006016">
    <property type="entry name" value="UspA"/>
</dbReference>
<dbReference type="CDD" id="cd00293">
    <property type="entry name" value="USP-like"/>
    <property type="match status" value="1"/>
</dbReference>
<dbReference type="InterPro" id="IPR014729">
    <property type="entry name" value="Rossmann-like_a/b/a_fold"/>
</dbReference>
<comment type="caution">
    <text evidence="2">The sequence shown here is derived from an EMBL/GenBank/DDBJ whole genome shotgun (WGS) entry which is preliminary data.</text>
</comment>
<accession>A0A8T0CHI0</accession>
<dbReference type="Proteomes" id="UP000806378">
    <property type="component" value="Unassembled WGS sequence"/>
</dbReference>
<organism evidence="2 3">
    <name type="scientific">Corymbia citriodora subsp. variegata</name>
    <dbReference type="NCBI Taxonomy" id="360336"/>
    <lineage>
        <taxon>Eukaryota</taxon>
        <taxon>Viridiplantae</taxon>
        <taxon>Streptophyta</taxon>
        <taxon>Embryophyta</taxon>
        <taxon>Tracheophyta</taxon>
        <taxon>Spermatophyta</taxon>
        <taxon>Magnoliopsida</taxon>
        <taxon>eudicotyledons</taxon>
        <taxon>Gunneridae</taxon>
        <taxon>Pentapetalae</taxon>
        <taxon>rosids</taxon>
        <taxon>malvids</taxon>
        <taxon>Myrtales</taxon>
        <taxon>Myrtaceae</taxon>
        <taxon>Myrtoideae</taxon>
        <taxon>Eucalypteae</taxon>
        <taxon>Corymbia</taxon>
    </lineage>
</organism>
<gene>
    <name evidence="2" type="ORF">BT93_L3952</name>
</gene>
<sequence length="163" mass="18828">MVVVDSSMEAKGALEWALSHTVQSQDDAIVLLHVAKPYEGERKREIDGRAWELLHSMKSMCQKRRPGVQVEVVIREGQSNKGPIIVEEAKRRRVLLLAIGQRKRSMMWWLTRRWSGRRLRRGGVVEYCIENATCMTVGVRRKSKSLGGYLITTKRHKNFWLLA</sequence>
<dbReference type="EMBL" id="MU092222">
    <property type="protein sequence ID" value="KAF7846654.1"/>
    <property type="molecule type" value="Genomic_DNA"/>
</dbReference>
<feature type="domain" description="UspA" evidence="1">
    <location>
        <begin position="1"/>
        <end position="139"/>
    </location>
</feature>
<protein>
    <recommendedName>
        <fullName evidence="1">UspA domain-containing protein</fullName>
    </recommendedName>
</protein>
<name>A0A8T0CHI0_CORYI</name>
<dbReference type="Gramene" id="rna-gnl|WGS:JABURB|Cocit.L3952.1">
    <property type="protein sequence ID" value="cds-KAF7846654.1"/>
    <property type="gene ID" value="gene-BT93_L3952"/>
</dbReference>
<reference evidence="2" key="1">
    <citation type="submission" date="2020-05" db="EMBL/GenBank/DDBJ databases">
        <title>WGS assembly of Corymbia citriodora subspecies variegata.</title>
        <authorList>
            <person name="Barry K."/>
            <person name="Hundley H."/>
            <person name="Shu S."/>
            <person name="Jenkins J."/>
            <person name="Grimwood J."/>
            <person name="Baten A."/>
        </authorList>
    </citation>
    <scope>NUCLEOTIDE SEQUENCE</scope>
    <source>
        <strain evidence="2">CV2-018</strain>
    </source>
</reference>
<dbReference type="Gene3D" id="3.40.50.620">
    <property type="entry name" value="HUPs"/>
    <property type="match status" value="1"/>
</dbReference>
<evidence type="ECO:0000259" key="1">
    <source>
        <dbReference type="Pfam" id="PF00582"/>
    </source>
</evidence>